<dbReference type="InterPro" id="IPR042301">
    <property type="entry name" value="GH115_sf"/>
</dbReference>
<name>A0ABX1X6F6_9BACL</name>
<reference evidence="2 3" key="1">
    <citation type="submission" date="2019-10" db="EMBL/GenBank/DDBJ databases">
        <title>Description of Paenibacillus humi sp. nov.</title>
        <authorList>
            <person name="Carlier A."/>
            <person name="Qi S."/>
        </authorList>
    </citation>
    <scope>NUCLEOTIDE SEQUENCE [LARGE SCALE GENOMIC DNA]</scope>
    <source>
        <strain evidence="2 3">LMG 31461</strain>
    </source>
</reference>
<dbReference type="SUPFAM" id="SSF55545">
    <property type="entry name" value="beta-N-acetylhexosaminidase-like domain"/>
    <property type="match status" value="1"/>
</dbReference>
<dbReference type="EMBL" id="WHNY01000026">
    <property type="protein sequence ID" value="NOU63887.1"/>
    <property type="molecule type" value="Genomic_DNA"/>
</dbReference>
<evidence type="ECO:0000313" key="2">
    <source>
        <dbReference type="EMBL" id="NOU63887.1"/>
    </source>
</evidence>
<sequence length="706" mass="80041">MMNLCDIVIILILKKAIAKCEMIAREAERCIILFLQAKETVEIRIDAQEHQGIGLALQDLIRDLSHVMNIQADCRKYLSDVEGFSILVGSLSNPAFSDFLKKKKIDFSDIDGKKEYYFVKSIGEEGRHLVIAGSDTRGAIYGIYEFSRVVLGVNPLYLWTGHAPAPKESLDLGSISLMDGPTTFRYRGWFINDEDLLLGWTGKFDQDFQNNAFTKHAGYANALEPIMETALRLKQNLLIPCSLLDILDPSDEDLVRRVSERGLLISQHHIEPLGVFPKRVRRYWQEKGDVEPLSYTKNPEKYEEVWRLYASRWARYDNVVWQLGLRGMGDKPVWADDPYAPETASGRGQLIAGAIAKQHEIIVEALGHNDFASTATLWMEGMELLKGGHLSFPKETIIIHADFGPTQMLGDSFYEVKREPDRQYGIYYHVAFWSCGPHQVQGTSPQKIYYNLQAAVQQGNTDYLVVNVTNLREMLLGTQYTAAIGWNFGNYQPEAYLQDWSVEHYGQQVGGAVALAYQGYFGAFHALDNRGYAGRMLLMDGMCRRLTVKLVAILNGQPFTKDEIQNKTLLAFDQAEDFISYYKNATGDALPKWDMALNAAHQALQEIDEERREFFTTNLIVQLTLIRALYRTVHHLSVAAEFVLAGSTSEKYQARGRILEALAELQLASVIRMHAEKGKWKGWYDGDVLLNLPDLIRQVRECAGNY</sequence>
<evidence type="ECO:0008006" key="4">
    <source>
        <dbReference type="Google" id="ProtNLM"/>
    </source>
</evidence>
<protein>
    <recommendedName>
        <fullName evidence="4">Alpha glucuronidase N-terminal domain-containing protein</fullName>
    </recommendedName>
</protein>
<dbReference type="Gene3D" id="3.30.379.10">
    <property type="entry name" value="Chitobiase/beta-hexosaminidase domain 2-like"/>
    <property type="match status" value="1"/>
</dbReference>
<evidence type="ECO:0000256" key="1">
    <source>
        <dbReference type="ARBA" id="ARBA00022801"/>
    </source>
</evidence>
<evidence type="ECO:0000313" key="3">
    <source>
        <dbReference type="Proteomes" id="UP000653578"/>
    </source>
</evidence>
<dbReference type="Pfam" id="PF15979">
    <property type="entry name" value="Glyco_hydro_115"/>
    <property type="match status" value="1"/>
</dbReference>
<dbReference type="PANTHER" id="PTHR37842:SF2">
    <property type="entry name" value="GYLCOSYL HYDROLASE 115 C-TERMINAL DOMAIN-CONTAINING PROTEIN"/>
    <property type="match status" value="1"/>
</dbReference>
<comment type="caution">
    <text evidence="2">The sequence shown here is derived from an EMBL/GenBank/DDBJ whole genome shotgun (WGS) entry which is preliminary data.</text>
</comment>
<gene>
    <name evidence="2" type="ORF">GC096_07600</name>
</gene>
<proteinExistence type="predicted"/>
<dbReference type="Gene3D" id="3.20.20.520">
    <property type="entry name" value="Glycosyl hydrolase family 115"/>
    <property type="match status" value="1"/>
</dbReference>
<dbReference type="InterPro" id="IPR031924">
    <property type="entry name" value="GH115"/>
</dbReference>
<organism evidence="2 3">
    <name type="scientific">Paenibacillus plantarum</name>
    <dbReference type="NCBI Taxonomy" id="2654975"/>
    <lineage>
        <taxon>Bacteria</taxon>
        <taxon>Bacillati</taxon>
        <taxon>Bacillota</taxon>
        <taxon>Bacilli</taxon>
        <taxon>Bacillales</taxon>
        <taxon>Paenibacillaceae</taxon>
        <taxon>Paenibacillus</taxon>
    </lineage>
</organism>
<dbReference type="Proteomes" id="UP000653578">
    <property type="component" value="Unassembled WGS sequence"/>
</dbReference>
<dbReference type="PANTHER" id="PTHR37842">
    <property type="match status" value="1"/>
</dbReference>
<keyword evidence="1" id="KW-0378">Hydrolase</keyword>
<keyword evidence="3" id="KW-1185">Reference proteome</keyword>
<accession>A0ABX1X6F6</accession>
<dbReference type="InterPro" id="IPR029018">
    <property type="entry name" value="Hex-like_dom2"/>
</dbReference>